<keyword evidence="2" id="KW-0808">Transferase</keyword>
<evidence type="ECO:0000256" key="5">
    <source>
        <dbReference type="ARBA" id="ARBA00022840"/>
    </source>
</evidence>
<keyword evidence="3" id="KW-0547">Nucleotide-binding</keyword>
<dbReference type="GO" id="GO:0016301">
    <property type="term" value="F:kinase activity"/>
    <property type="evidence" value="ECO:0007669"/>
    <property type="project" value="UniProtKB-KW"/>
</dbReference>
<dbReference type="PANTHER" id="PTHR43085">
    <property type="entry name" value="HEXOKINASE FAMILY MEMBER"/>
    <property type="match status" value="1"/>
</dbReference>
<gene>
    <name evidence="7" type="ORF">UFOPK2662_01007</name>
</gene>
<dbReference type="NCBIfam" id="TIGR04382">
    <property type="entry name" value="myo_inos_iolC_N"/>
    <property type="match status" value="1"/>
</dbReference>
<organism evidence="7">
    <name type="scientific">freshwater metagenome</name>
    <dbReference type="NCBI Taxonomy" id="449393"/>
    <lineage>
        <taxon>unclassified sequences</taxon>
        <taxon>metagenomes</taxon>
        <taxon>ecological metagenomes</taxon>
    </lineage>
</organism>
<dbReference type="SUPFAM" id="SSF53613">
    <property type="entry name" value="Ribokinase-like"/>
    <property type="match status" value="1"/>
</dbReference>
<reference evidence="7" key="1">
    <citation type="submission" date="2020-05" db="EMBL/GenBank/DDBJ databases">
        <authorList>
            <person name="Chiriac C."/>
            <person name="Salcher M."/>
            <person name="Ghai R."/>
            <person name="Kavagutti S V."/>
        </authorList>
    </citation>
    <scope>NUCLEOTIDE SEQUENCE</scope>
</reference>
<evidence type="ECO:0000256" key="1">
    <source>
        <dbReference type="ARBA" id="ARBA00010688"/>
    </source>
</evidence>
<keyword evidence="4" id="KW-0418">Kinase</keyword>
<proteinExistence type="inferred from homology"/>
<evidence type="ECO:0000313" key="7">
    <source>
        <dbReference type="EMBL" id="CAB4725012.1"/>
    </source>
</evidence>
<evidence type="ECO:0000256" key="3">
    <source>
        <dbReference type="ARBA" id="ARBA00022741"/>
    </source>
</evidence>
<dbReference type="Gene3D" id="3.40.1190.20">
    <property type="match status" value="1"/>
</dbReference>
<dbReference type="PRINTS" id="PR00990">
    <property type="entry name" value="RIBOKINASE"/>
</dbReference>
<evidence type="ECO:0000259" key="6">
    <source>
        <dbReference type="Pfam" id="PF00294"/>
    </source>
</evidence>
<feature type="domain" description="Carbohydrate kinase PfkB" evidence="6">
    <location>
        <begin position="6"/>
        <end position="303"/>
    </location>
</feature>
<dbReference type="PANTHER" id="PTHR43085:SF49">
    <property type="entry name" value="5-DEHYDRO-2-DEOXYGLUCONOKINASE"/>
    <property type="match status" value="1"/>
</dbReference>
<dbReference type="InterPro" id="IPR023314">
    <property type="entry name" value="Myo_inos_IolC-like_sf"/>
</dbReference>
<dbReference type="GO" id="GO:0005524">
    <property type="term" value="F:ATP binding"/>
    <property type="evidence" value="ECO:0007669"/>
    <property type="project" value="UniProtKB-KW"/>
</dbReference>
<dbReference type="InterPro" id="IPR030830">
    <property type="entry name" value="Myo_inos_IolC"/>
</dbReference>
<dbReference type="CDD" id="cd01166">
    <property type="entry name" value="KdgK"/>
    <property type="match status" value="1"/>
</dbReference>
<evidence type="ECO:0000256" key="4">
    <source>
        <dbReference type="ARBA" id="ARBA00022777"/>
    </source>
</evidence>
<sequence length="316" mass="34536">MNSAFDVIAIGRVGIDLYPLQDNVTLDHVTSFEKFIGGSATNLAIAAARHGLKSAIITRTGSDPFGRFIMDELSRLGVSNQFVSTVPILHTPIVFAEIFPPDNFPLYYYRDPKAPDLMIESHELDLPAIKQTKIYWSTLTGLSEEPSRSAHFTAWDARNRSAHTILDLDYRPTLWSPTNSPIVQIAKALKHVSIVIGNQEECEIATGENDPDRAADALLDKGIEIAVVKMGAQGVLAKSRSETVRKLPHRIEVLNGLGAGDSFGGGFCYGLLQKWDLEKTIAFANVAGAINASRHECATAMPTTQEVLAIINELHE</sequence>
<dbReference type="Gene3D" id="2.20.150.10">
    <property type="entry name" value="putative 5-dehydro-2- deoxygluconokinase"/>
    <property type="match status" value="1"/>
</dbReference>
<dbReference type="InterPro" id="IPR029056">
    <property type="entry name" value="Ribokinase-like"/>
</dbReference>
<dbReference type="InterPro" id="IPR050306">
    <property type="entry name" value="PfkB_Carbo_kinase"/>
</dbReference>
<dbReference type="Pfam" id="PF00294">
    <property type="entry name" value="PfkB"/>
    <property type="match status" value="1"/>
</dbReference>
<keyword evidence="5" id="KW-0067">ATP-binding</keyword>
<evidence type="ECO:0000256" key="2">
    <source>
        <dbReference type="ARBA" id="ARBA00022679"/>
    </source>
</evidence>
<comment type="similarity">
    <text evidence="1">Belongs to the carbohydrate kinase PfkB family.</text>
</comment>
<dbReference type="AlphaFoldDB" id="A0A6J6RR90"/>
<dbReference type="InterPro" id="IPR011611">
    <property type="entry name" value="PfkB_dom"/>
</dbReference>
<protein>
    <submittedName>
        <fullName evidence="7">Unannotated protein</fullName>
    </submittedName>
</protein>
<accession>A0A6J6RR90</accession>
<dbReference type="InterPro" id="IPR002139">
    <property type="entry name" value="Ribo/fructo_kinase"/>
</dbReference>
<dbReference type="EMBL" id="CAEZYI010000066">
    <property type="protein sequence ID" value="CAB4725012.1"/>
    <property type="molecule type" value="Genomic_DNA"/>
</dbReference>
<name>A0A6J6RR90_9ZZZZ</name>